<accession>A0A2H9VTI0</accession>
<dbReference type="RefSeq" id="WP_100340346.1">
    <property type="nucleotide sequence ID" value="NZ_PGFJ01000001.1"/>
</dbReference>
<evidence type="ECO:0000313" key="2">
    <source>
        <dbReference type="EMBL" id="PJJ84137.1"/>
    </source>
</evidence>
<keyword evidence="3" id="KW-1185">Reference proteome</keyword>
<reference evidence="2 3" key="1">
    <citation type="submission" date="2017-11" db="EMBL/GenBank/DDBJ databases">
        <title>Genomic Encyclopedia of Archaeal and Bacterial Type Strains, Phase II (KMG-II): From Individual Species to Whole Genera.</title>
        <authorList>
            <person name="Goeker M."/>
        </authorList>
    </citation>
    <scope>NUCLEOTIDE SEQUENCE [LARGE SCALE GENOMIC DNA]</scope>
    <source>
        <strain evidence="2 3">DSM 28175</strain>
    </source>
</reference>
<dbReference type="OrthoDB" id="975949at2"/>
<evidence type="ECO:0000259" key="1">
    <source>
        <dbReference type="Pfam" id="PF00561"/>
    </source>
</evidence>
<dbReference type="InterPro" id="IPR000073">
    <property type="entry name" value="AB_hydrolase_1"/>
</dbReference>
<dbReference type="Pfam" id="PF00561">
    <property type="entry name" value="Abhydrolase_1"/>
    <property type="match status" value="1"/>
</dbReference>
<dbReference type="InterPro" id="IPR029058">
    <property type="entry name" value="AB_hydrolase_fold"/>
</dbReference>
<proteinExistence type="predicted"/>
<evidence type="ECO:0000313" key="3">
    <source>
        <dbReference type="Proteomes" id="UP000242687"/>
    </source>
</evidence>
<dbReference type="SUPFAM" id="SSF53474">
    <property type="entry name" value="alpha/beta-Hydrolases"/>
    <property type="match status" value="1"/>
</dbReference>
<gene>
    <name evidence="2" type="ORF">CLV57_1141</name>
</gene>
<sequence>MGFLQIPGLGTVHFHEYGTGSKPLLAFHGYGMTGRQFHVLERSIIKEYNVYGFDHFFHHESRLDNWTEKQILQGMPRAMVRQYVEEWFKLYGRQRFSVMAYSIGANIGLILVEEFPDLIDEVILMAPDGLSVFKGFYFLQHQPFGRWLFNRLTKSKWMAVALLKNLLRVGFIDKPLFDIAYSEIDTPKKRLDVYYTLNLIRTLVPDTEKVTALINQYKIKCVLIFGEDDNLFTYKSAEPFINKLENPIIHKVKLGHWLVIPALDDYLVKFEQQRSLEKGANKNQAQTQ</sequence>
<dbReference type="AlphaFoldDB" id="A0A2H9VTI0"/>
<feature type="domain" description="AB hydrolase-1" evidence="1">
    <location>
        <begin position="22"/>
        <end position="259"/>
    </location>
</feature>
<dbReference type="Proteomes" id="UP000242687">
    <property type="component" value="Unassembled WGS sequence"/>
</dbReference>
<name>A0A2H9VTI0_9SPHI</name>
<protein>
    <submittedName>
        <fullName evidence="2">Pimeloyl-ACP methyl ester carboxylesterase</fullName>
    </submittedName>
</protein>
<organism evidence="2 3">
    <name type="scientific">Mucilaginibacter auburnensis</name>
    <dbReference type="NCBI Taxonomy" id="1457233"/>
    <lineage>
        <taxon>Bacteria</taxon>
        <taxon>Pseudomonadati</taxon>
        <taxon>Bacteroidota</taxon>
        <taxon>Sphingobacteriia</taxon>
        <taxon>Sphingobacteriales</taxon>
        <taxon>Sphingobacteriaceae</taxon>
        <taxon>Mucilaginibacter</taxon>
    </lineage>
</organism>
<comment type="caution">
    <text evidence="2">The sequence shown here is derived from an EMBL/GenBank/DDBJ whole genome shotgun (WGS) entry which is preliminary data.</text>
</comment>
<dbReference type="Gene3D" id="3.40.50.1820">
    <property type="entry name" value="alpha/beta hydrolase"/>
    <property type="match status" value="1"/>
</dbReference>
<dbReference type="EMBL" id="PGFJ01000001">
    <property type="protein sequence ID" value="PJJ84137.1"/>
    <property type="molecule type" value="Genomic_DNA"/>
</dbReference>